<dbReference type="AlphaFoldDB" id="A0A0D5YS48"/>
<dbReference type="Proteomes" id="UP000032726">
    <property type="component" value="Chromosome"/>
</dbReference>
<proteinExistence type="predicted"/>
<protein>
    <submittedName>
        <fullName evidence="5">Biotin attachment protein</fullName>
    </submittedName>
</protein>
<comment type="subcellular location">
    <subcellularLocation>
        <location evidence="1">Cell envelope</location>
    </subcellularLocation>
</comment>
<accession>A0A0D5YS48</accession>
<keyword evidence="4" id="KW-0812">Transmembrane</keyword>
<gene>
    <name evidence="5" type="ORF">VC82_1094</name>
</gene>
<dbReference type="PATRIC" id="fig|516051.4.peg.1131"/>
<name>A0A0D5YS48_9FLAO</name>
<evidence type="ECO:0000256" key="4">
    <source>
        <dbReference type="SAM" id="Phobius"/>
    </source>
</evidence>
<evidence type="ECO:0000313" key="6">
    <source>
        <dbReference type="Proteomes" id="UP000032726"/>
    </source>
</evidence>
<dbReference type="EMBL" id="CP011071">
    <property type="protein sequence ID" value="AKA34739.1"/>
    <property type="molecule type" value="Genomic_DNA"/>
</dbReference>
<feature type="coiled-coil region" evidence="3">
    <location>
        <begin position="206"/>
        <end position="247"/>
    </location>
</feature>
<dbReference type="OrthoDB" id="9760528at2"/>
<keyword evidence="4" id="KW-1133">Transmembrane helix</keyword>
<evidence type="ECO:0000313" key="5">
    <source>
        <dbReference type="EMBL" id="AKA34739.1"/>
    </source>
</evidence>
<dbReference type="SUPFAM" id="SSF51230">
    <property type="entry name" value="Single hybrid motif"/>
    <property type="match status" value="1"/>
</dbReference>
<keyword evidence="2 3" id="KW-0175">Coiled coil</keyword>
<dbReference type="HOGENOM" id="CLU_038456_0_0_10"/>
<sequence>MLNITHNKLNQKVDLMRFKAAQKVFPRRYYTYFNKFLLAFAIICFIILFLPWTQNVTGKGYLTTLTPDQRPQTIQSPIPGRIEKWYVREGDFVEKGDTILHISEIKNEYFDPQLVERTGQQIKAKEMAVTSYQEKVKALNTQINALANERTLKLEQAKNKLMQAKLKVQSDSIDLEAAKTNITIAQRQYDRVVQLQSEGLKAVTDVEEKRLKLQEAQAKLISQENKLLASENEVINAQVEINRVQAEYTDKISKARSDMFTAQSNQFDSEAQVTKLENEFTNYSIRNDMYYIRAPLSGYINKAIQGGIGVTFKEGEHLVGIMPADFDMAVETYVDPIDLPLLHLGEKVRIQFDGWPAIVFSGWPNLSYGTYGGVVVAIETFISENGKYRILLAPDPEDQPWPQDLRVGSGAYTIALLEDVPIWFEIWRQLNGFPPNYYQPENNTANSQKK</sequence>
<organism evidence="5 6">
    <name type="scientific">Flagellimonas lutaonensis</name>
    <dbReference type="NCBI Taxonomy" id="516051"/>
    <lineage>
        <taxon>Bacteria</taxon>
        <taxon>Pseudomonadati</taxon>
        <taxon>Bacteroidota</taxon>
        <taxon>Flavobacteriia</taxon>
        <taxon>Flavobacteriales</taxon>
        <taxon>Flavobacteriaceae</taxon>
        <taxon>Flagellimonas</taxon>
    </lineage>
</organism>
<dbReference type="InterPro" id="IPR011053">
    <property type="entry name" value="Single_hybrid_motif"/>
</dbReference>
<reference evidence="5 6" key="1">
    <citation type="submission" date="2015-03" db="EMBL/GenBank/DDBJ databases">
        <title>Complete genome sequence of Muricauda lutaonensis CC-HSB-11T, isolated from a coastal hot spring.</title>
        <authorList>
            <person name="Kim K.M."/>
        </authorList>
    </citation>
    <scope>NUCLEOTIDE SEQUENCE [LARGE SCALE GENOMIC DNA]</scope>
    <source>
        <strain evidence="5 6">CC-HSB-11</strain>
    </source>
</reference>
<feature type="transmembrane region" description="Helical" evidence="4">
    <location>
        <begin position="32"/>
        <end position="52"/>
    </location>
</feature>
<keyword evidence="4" id="KW-0472">Membrane</keyword>
<dbReference type="RefSeq" id="WP_045801461.1">
    <property type="nucleotide sequence ID" value="NZ_CP011071.1"/>
</dbReference>
<dbReference type="PANTHER" id="PTHR32347">
    <property type="entry name" value="EFFLUX SYSTEM COMPONENT YKNX-RELATED"/>
    <property type="match status" value="1"/>
</dbReference>
<dbReference type="KEGG" id="mlt:VC82_1094"/>
<evidence type="ECO:0000256" key="1">
    <source>
        <dbReference type="ARBA" id="ARBA00004196"/>
    </source>
</evidence>
<evidence type="ECO:0000256" key="2">
    <source>
        <dbReference type="ARBA" id="ARBA00023054"/>
    </source>
</evidence>
<dbReference type="InterPro" id="IPR050465">
    <property type="entry name" value="UPF0194_transport"/>
</dbReference>
<evidence type="ECO:0000256" key="3">
    <source>
        <dbReference type="SAM" id="Coils"/>
    </source>
</evidence>
<dbReference type="GO" id="GO:0030313">
    <property type="term" value="C:cell envelope"/>
    <property type="evidence" value="ECO:0007669"/>
    <property type="project" value="UniProtKB-SubCell"/>
</dbReference>
<dbReference type="STRING" id="516051.VC82_1094"/>
<feature type="coiled-coil region" evidence="3">
    <location>
        <begin position="122"/>
        <end position="174"/>
    </location>
</feature>
<dbReference type="PANTHER" id="PTHR32347:SF23">
    <property type="entry name" value="BLL5650 PROTEIN"/>
    <property type="match status" value="1"/>
</dbReference>
<keyword evidence="6" id="KW-1185">Reference proteome</keyword>
<dbReference type="Gene3D" id="2.40.50.100">
    <property type="match status" value="1"/>
</dbReference>